<keyword evidence="2 5" id="KW-0812">Transmembrane</keyword>
<evidence type="ECO:0000256" key="2">
    <source>
        <dbReference type="ARBA" id="ARBA00022692"/>
    </source>
</evidence>
<keyword evidence="3 5" id="KW-1133">Transmembrane helix</keyword>
<evidence type="ECO:0000256" key="1">
    <source>
        <dbReference type="ARBA" id="ARBA00004141"/>
    </source>
</evidence>
<dbReference type="InterPro" id="IPR035906">
    <property type="entry name" value="MetI-like_sf"/>
</dbReference>
<evidence type="ECO:0000256" key="3">
    <source>
        <dbReference type="ARBA" id="ARBA00022989"/>
    </source>
</evidence>
<proteinExistence type="predicted"/>
<name>A0A6G3WUZ4_9ACTN</name>
<accession>A0A6G3WUZ4</accession>
<comment type="subcellular location">
    <subcellularLocation>
        <location evidence="1">Membrane</location>
        <topology evidence="1">Multi-pass membrane protein</topology>
    </subcellularLocation>
</comment>
<dbReference type="GO" id="GO:0016020">
    <property type="term" value="C:membrane"/>
    <property type="evidence" value="ECO:0007669"/>
    <property type="project" value="UniProtKB-SubCell"/>
</dbReference>
<protein>
    <submittedName>
        <fullName evidence="6">Carbohydrate ABC transporter permease</fullName>
    </submittedName>
</protein>
<evidence type="ECO:0000256" key="4">
    <source>
        <dbReference type="ARBA" id="ARBA00023136"/>
    </source>
</evidence>
<dbReference type="EMBL" id="JAAGMN010002228">
    <property type="protein sequence ID" value="NEE09237.1"/>
    <property type="molecule type" value="Genomic_DNA"/>
</dbReference>
<dbReference type="SUPFAM" id="SSF161098">
    <property type="entry name" value="MetI-like"/>
    <property type="match status" value="1"/>
</dbReference>
<reference evidence="6" key="1">
    <citation type="submission" date="2020-01" db="EMBL/GenBank/DDBJ databases">
        <title>Insect and environment-associated Actinomycetes.</title>
        <authorList>
            <person name="Currrie C."/>
            <person name="Chevrette M."/>
            <person name="Carlson C."/>
            <person name="Stubbendieck R."/>
            <person name="Wendt-Pienkowski E."/>
        </authorList>
    </citation>
    <scope>NUCLEOTIDE SEQUENCE</scope>
    <source>
        <strain evidence="6">SID7499</strain>
    </source>
</reference>
<sequence>LAIVGSLVSVVPLVVLFLMLQRFWKSGMTAGAVK</sequence>
<keyword evidence="4 5" id="KW-0472">Membrane</keyword>
<feature type="non-terminal residue" evidence="6">
    <location>
        <position position="1"/>
    </location>
</feature>
<organism evidence="6">
    <name type="scientific">Streptomyces sp. SID7499</name>
    <dbReference type="NCBI Taxonomy" id="2706086"/>
    <lineage>
        <taxon>Bacteria</taxon>
        <taxon>Bacillati</taxon>
        <taxon>Actinomycetota</taxon>
        <taxon>Actinomycetes</taxon>
        <taxon>Kitasatosporales</taxon>
        <taxon>Streptomycetaceae</taxon>
        <taxon>Streptomyces</taxon>
    </lineage>
</organism>
<dbReference type="AlphaFoldDB" id="A0A6G3WUZ4"/>
<comment type="caution">
    <text evidence="6">The sequence shown here is derived from an EMBL/GenBank/DDBJ whole genome shotgun (WGS) entry which is preliminary data.</text>
</comment>
<gene>
    <name evidence="6" type="ORF">G3M58_22615</name>
</gene>
<feature type="transmembrane region" description="Helical" evidence="5">
    <location>
        <begin position="6"/>
        <end position="24"/>
    </location>
</feature>
<evidence type="ECO:0000313" key="6">
    <source>
        <dbReference type="EMBL" id="NEE09237.1"/>
    </source>
</evidence>
<evidence type="ECO:0000256" key="5">
    <source>
        <dbReference type="SAM" id="Phobius"/>
    </source>
</evidence>